<evidence type="ECO:0000313" key="2">
    <source>
        <dbReference type="EMBL" id="KAK0642976.1"/>
    </source>
</evidence>
<reference evidence="2" key="1">
    <citation type="submission" date="2023-06" db="EMBL/GenBank/DDBJ databases">
        <title>Genome-scale phylogeny and comparative genomics of the fungal order Sordariales.</title>
        <authorList>
            <consortium name="Lawrence Berkeley National Laboratory"/>
            <person name="Hensen N."/>
            <person name="Bonometti L."/>
            <person name="Westerberg I."/>
            <person name="Brannstrom I.O."/>
            <person name="Guillou S."/>
            <person name="Cros-Aarteil S."/>
            <person name="Calhoun S."/>
            <person name="Haridas S."/>
            <person name="Kuo A."/>
            <person name="Mondo S."/>
            <person name="Pangilinan J."/>
            <person name="Riley R."/>
            <person name="Labutti K."/>
            <person name="Andreopoulos B."/>
            <person name="Lipzen A."/>
            <person name="Chen C."/>
            <person name="Yanf M."/>
            <person name="Daum C."/>
            <person name="Ng V."/>
            <person name="Clum A."/>
            <person name="Steindorff A."/>
            <person name="Ohm R."/>
            <person name="Martin F."/>
            <person name="Silar P."/>
            <person name="Natvig D."/>
            <person name="Lalanne C."/>
            <person name="Gautier V."/>
            <person name="Ament-Velasquez S.L."/>
            <person name="Kruys A."/>
            <person name="Hutchinson M.I."/>
            <person name="Powell A.J."/>
            <person name="Barry K."/>
            <person name="Miller A.N."/>
            <person name="Grigoriev I.V."/>
            <person name="Debuchy R."/>
            <person name="Gladieux P."/>
            <person name="Thoren M.H."/>
            <person name="Johannesson H."/>
        </authorList>
    </citation>
    <scope>NUCLEOTIDE SEQUENCE</scope>
    <source>
        <strain evidence="2">SMH2532-1</strain>
    </source>
</reference>
<dbReference type="EMBL" id="JAULSV010000005">
    <property type="protein sequence ID" value="KAK0642976.1"/>
    <property type="molecule type" value="Genomic_DNA"/>
</dbReference>
<keyword evidence="3" id="KW-1185">Reference proteome</keyword>
<name>A0AA39XZ61_9PEZI</name>
<gene>
    <name evidence="2" type="ORF">B0T16DRAFT_391582</name>
</gene>
<keyword evidence="1" id="KW-0175">Coiled coil</keyword>
<comment type="caution">
    <text evidence="2">The sequence shown here is derived from an EMBL/GenBank/DDBJ whole genome shotgun (WGS) entry which is preliminary data.</text>
</comment>
<proteinExistence type="predicted"/>
<evidence type="ECO:0000256" key="1">
    <source>
        <dbReference type="SAM" id="Coils"/>
    </source>
</evidence>
<dbReference type="AlphaFoldDB" id="A0AA39XZ61"/>
<feature type="coiled-coil region" evidence="1">
    <location>
        <begin position="105"/>
        <end position="132"/>
    </location>
</feature>
<evidence type="ECO:0000313" key="3">
    <source>
        <dbReference type="Proteomes" id="UP001174936"/>
    </source>
</evidence>
<protein>
    <submittedName>
        <fullName evidence="2">Uncharacterized protein</fullName>
    </submittedName>
</protein>
<organism evidence="2 3">
    <name type="scientific">Cercophora newfieldiana</name>
    <dbReference type="NCBI Taxonomy" id="92897"/>
    <lineage>
        <taxon>Eukaryota</taxon>
        <taxon>Fungi</taxon>
        <taxon>Dikarya</taxon>
        <taxon>Ascomycota</taxon>
        <taxon>Pezizomycotina</taxon>
        <taxon>Sordariomycetes</taxon>
        <taxon>Sordariomycetidae</taxon>
        <taxon>Sordariales</taxon>
        <taxon>Lasiosphaeriaceae</taxon>
        <taxon>Cercophora</taxon>
    </lineage>
</organism>
<accession>A0AA39XZ61</accession>
<dbReference type="Proteomes" id="UP001174936">
    <property type="component" value="Unassembled WGS sequence"/>
</dbReference>
<sequence length="430" mass="48430">MSQKTTETKAIEAFFRERNDWPRWQKALKWVLTTHNVLHHVNFEDLTVAGQPTLTSAPKPPNPFYFLDASKQAKLPALHDDDNEPLERTTCTEEEFTKVSGATEKTTYEASMNRYDKRIQAWEKERDRVNEVKRWIHSHVDNSVINTVEASLTLHALIAELHPYAAVDTQFEKDQAIDEYNKTLALAGRSIGAQAWLRAWIEARNNVQQVAPEEIAGIRGIRRFLNAAQHYNAPLVNLQRLQAEQQNYKGLPPDSLVSYGEVFKATLEAEGKTVGATLGGRNERGESKPCVCGLKGHDPVDCFAARTIVLGEKHEKRVKNERLKATKKALETPKWKWLVEKLKKASTTSTASTAKASFPEQTALAAAVMANPQTHSVSATHTRRHRFADSTIWDNGANTHVVNSEDLLLPGSITKADYDDWGYEEDLQRP</sequence>